<evidence type="ECO:0000313" key="6">
    <source>
        <dbReference type="Proteomes" id="UP000004959"/>
    </source>
</evidence>
<evidence type="ECO:0000256" key="1">
    <source>
        <dbReference type="ARBA" id="ARBA00023015"/>
    </source>
</evidence>
<evidence type="ECO:0000313" key="5">
    <source>
        <dbReference type="EMBL" id="EHN58711.1"/>
    </source>
</evidence>
<dbReference type="InterPro" id="IPR010982">
    <property type="entry name" value="Lambda_DNA-bd_dom_sf"/>
</dbReference>
<dbReference type="EMBL" id="AFVZ01000001">
    <property type="protein sequence ID" value="EHN58711.1"/>
    <property type="molecule type" value="Genomic_DNA"/>
</dbReference>
<reference evidence="5 6" key="1">
    <citation type="journal article" date="2012" name="PLoS ONE">
        <title>Functional divergence in the genus oenococcus as predicted by genome sequencing of the newly-described species, Oenococcus kitaharae.</title>
        <authorList>
            <person name="Borneman A.R."/>
            <person name="McCarthy J.M."/>
            <person name="Chambers P.J."/>
            <person name="Bartowsky E.J."/>
        </authorList>
    </citation>
    <scope>NUCLEOTIDE SEQUENCE [LARGE SCALE GENOMIC DNA]</scope>
    <source>
        <strain evidence="6">DSM17330</strain>
    </source>
</reference>
<dbReference type="STRING" id="336988.NT96_05725"/>
<dbReference type="InterPro" id="IPR028082">
    <property type="entry name" value="Peripla_BP_I"/>
</dbReference>
<protein>
    <submittedName>
        <fullName evidence="5">GalR-LacI family galactose operon repressor</fullName>
    </submittedName>
</protein>
<keyword evidence="2" id="KW-0238">DNA-binding</keyword>
<dbReference type="InterPro" id="IPR000843">
    <property type="entry name" value="HTH_LacI"/>
</dbReference>
<keyword evidence="1" id="KW-0805">Transcription regulation</keyword>
<dbReference type="SUPFAM" id="SSF53822">
    <property type="entry name" value="Periplasmic binding protein-like I"/>
    <property type="match status" value="1"/>
</dbReference>
<proteinExistence type="predicted"/>
<dbReference type="InterPro" id="IPR046335">
    <property type="entry name" value="LacI/GalR-like_sensor"/>
</dbReference>
<dbReference type="PANTHER" id="PTHR30146">
    <property type="entry name" value="LACI-RELATED TRANSCRIPTIONAL REPRESSOR"/>
    <property type="match status" value="1"/>
</dbReference>
<dbReference type="eggNOG" id="COG1609">
    <property type="taxonomic scope" value="Bacteria"/>
</dbReference>
<name>G9WJA5_9LACO</name>
<dbReference type="SUPFAM" id="SSF47413">
    <property type="entry name" value="lambda repressor-like DNA-binding domains"/>
    <property type="match status" value="1"/>
</dbReference>
<dbReference type="PATRIC" id="fig|1045004.4.peg.598"/>
<dbReference type="CDD" id="cd01392">
    <property type="entry name" value="HTH_LacI"/>
    <property type="match status" value="1"/>
</dbReference>
<dbReference type="RefSeq" id="WP_007745175.1">
    <property type="nucleotide sequence ID" value="NZ_CM001398.1"/>
</dbReference>
<dbReference type="GO" id="GO:0000976">
    <property type="term" value="F:transcription cis-regulatory region binding"/>
    <property type="evidence" value="ECO:0007669"/>
    <property type="project" value="TreeGrafter"/>
</dbReference>
<keyword evidence="6" id="KW-1185">Reference proteome</keyword>
<keyword evidence="3" id="KW-0804">Transcription</keyword>
<dbReference type="HOGENOM" id="CLU_037628_1_0_9"/>
<dbReference type="CDD" id="cd01544">
    <property type="entry name" value="PBP1_GalR"/>
    <property type="match status" value="1"/>
</dbReference>
<dbReference type="Pfam" id="PF00356">
    <property type="entry name" value="LacI"/>
    <property type="match status" value="1"/>
</dbReference>
<dbReference type="PANTHER" id="PTHR30146:SF149">
    <property type="entry name" value="HTH-TYPE TRANSCRIPTIONAL REGULATOR EBGR"/>
    <property type="match status" value="1"/>
</dbReference>
<dbReference type="Pfam" id="PF13377">
    <property type="entry name" value="Peripla_BP_3"/>
    <property type="match status" value="1"/>
</dbReference>
<gene>
    <name evidence="5" type="ORF">OKIT_0598</name>
</gene>
<organism evidence="5 6">
    <name type="scientific">Oenococcus kitaharae DSM 17330</name>
    <dbReference type="NCBI Taxonomy" id="1045004"/>
    <lineage>
        <taxon>Bacteria</taxon>
        <taxon>Bacillati</taxon>
        <taxon>Bacillota</taxon>
        <taxon>Bacilli</taxon>
        <taxon>Lactobacillales</taxon>
        <taxon>Lactobacillaceae</taxon>
        <taxon>Oenococcus</taxon>
    </lineage>
</organism>
<sequence length="350" mass="39108">MASIRDVAKLAGFSPATVSRILNQDTTLSVKQSTKDKVRLSANQLGYIAKEADRSQTYERSKLTIAVLDTVSEAQELDDPYFADIRRGIEEQAQHDLFKLSRVIYSGEITQDLPSFKSFGRVLVIGTFSADLLKRIQTENINMVVISDVPTDRQIDTIRPDFDIQTDEVLDHLHKLGHSKIAFIGGSVDAVNADGQVLYKNDDLRLLAYKNWMQRHHLEDDMQILLTGWNTMKAYLAVSQLLKTFSLPDLPTALVAASDPIAVGTYRAILNAGYKIPKDFSVTSFDDIEAAQYLVPALSSVHPASKEIGREAVRLIRQRIFEQRTAALQVIVPSEFIERESIDGARLTNV</sequence>
<dbReference type="Gene3D" id="1.10.260.40">
    <property type="entry name" value="lambda repressor-like DNA-binding domains"/>
    <property type="match status" value="1"/>
</dbReference>
<accession>G9WJA5</accession>
<dbReference type="PROSITE" id="PS50932">
    <property type="entry name" value="HTH_LACI_2"/>
    <property type="match status" value="1"/>
</dbReference>
<dbReference type="AlphaFoldDB" id="G9WJA5"/>
<feature type="domain" description="HTH lacI-type" evidence="4">
    <location>
        <begin position="2"/>
        <end position="48"/>
    </location>
</feature>
<evidence type="ECO:0000256" key="3">
    <source>
        <dbReference type="ARBA" id="ARBA00023163"/>
    </source>
</evidence>
<dbReference type="SMART" id="SM00354">
    <property type="entry name" value="HTH_LACI"/>
    <property type="match status" value="1"/>
</dbReference>
<evidence type="ECO:0000256" key="2">
    <source>
        <dbReference type="ARBA" id="ARBA00023125"/>
    </source>
</evidence>
<dbReference type="GO" id="GO:0003700">
    <property type="term" value="F:DNA-binding transcription factor activity"/>
    <property type="evidence" value="ECO:0007669"/>
    <property type="project" value="TreeGrafter"/>
</dbReference>
<dbReference type="Proteomes" id="UP000004959">
    <property type="component" value="Chromosome"/>
</dbReference>
<dbReference type="OrthoDB" id="43195at2"/>
<comment type="caution">
    <text evidence="5">The sequence shown here is derived from an EMBL/GenBank/DDBJ whole genome shotgun (WGS) entry which is preliminary data.</text>
</comment>
<dbReference type="Gene3D" id="3.40.50.2300">
    <property type="match status" value="2"/>
</dbReference>
<evidence type="ECO:0000259" key="4">
    <source>
        <dbReference type="PROSITE" id="PS50932"/>
    </source>
</evidence>